<evidence type="ECO:0000313" key="2">
    <source>
        <dbReference type="EMBL" id="VFK59535.1"/>
    </source>
</evidence>
<organism evidence="2">
    <name type="scientific">Candidatus Kentrum sp. UNK</name>
    <dbReference type="NCBI Taxonomy" id="2126344"/>
    <lineage>
        <taxon>Bacteria</taxon>
        <taxon>Pseudomonadati</taxon>
        <taxon>Pseudomonadota</taxon>
        <taxon>Gammaproteobacteria</taxon>
        <taxon>Candidatus Kentrum</taxon>
    </lineage>
</organism>
<sequence length="231" mass="26405">MELIVKHQDIATLIFSGVVALSTVVYAVLTALLVVETKQMRRAQTEPKLVAYVEPREEFINFAHLYIQNVGPGPAFNVAFKLSGNKDDEGAQLLIEDFSKSRFLDTGVEYIGPTQRMSSRDTAFTQEFQKKIKAILYVEISYRSSTGRKYFDKYSIDMSQFEGAGGLGTPHLYSIAQSLKKLQEDFHRVSTGSNKLKVETFTHEDRERARAEWEEWRNERLQSTRDSEEST</sequence>
<keyword evidence="1" id="KW-0472">Membrane</keyword>
<gene>
    <name evidence="2" type="ORF">BECKUNK1418G_GA0071005_100750</name>
    <name evidence="3" type="ORF">BECKUNK1418H_GA0071006_10052</name>
</gene>
<keyword evidence="1" id="KW-1133">Transmembrane helix</keyword>
<dbReference type="EMBL" id="CAADGD010000005">
    <property type="protein sequence ID" value="VFK68683.1"/>
    <property type="molecule type" value="Genomic_DNA"/>
</dbReference>
<evidence type="ECO:0000256" key="1">
    <source>
        <dbReference type="SAM" id="Phobius"/>
    </source>
</evidence>
<reference evidence="2" key="1">
    <citation type="submission" date="2019-02" db="EMBL/GenBank/DDBJ databases">
        <authorList>
            <person name="Gruber-Vodicka R. H."/>
            <person name="Seah K. B. B."/>
        </authorList>
    </citation>
    <scope>NUCLEOTIDE SEQUENCE</scope>
    <source>
        <strain evidence="3">BECK_BY19</strain>
        <strain evidence="2">BECK_BY8</strain>
    </source>
</reference>
<dbReference type="EMBL" id="CAADFZ010000007">
    <property type="protein sequence ID" value="VFK59535.1"/>
    <property type="molecule type" value="Genomic_DNA"/>
</dbReference>
<accession>A0A451A0I8</accession>
<proteinExistence type="predicted"/>
<name>A0A451A0I8_9GAMM</name>
<evidence type="ECO:0000313" key="3">
    <source>
        <dbReference type="EMBL" id="VFK68683.1"/>
    </source>
</evidence>
<feature type="transmembrane region" description="Helical" evidence="1">
    <location>
        <begin position="12"/>
        <end position="35"/>
    </location>
</feature>
<dbReference type="AlphaFoldDB" id="A0A451A0I8"/>
<protein>
    <submittedName>
        <fullName evidence="2">Uncharacterized protein</fullName>
    </submittedName>
</protein>
<keyword evidence="1" id="KW-0812">Transmembrane</keyword>